<keyword evidence="4 5" id="KW-0287">Flowering</keyword>
<dbReference type="GO" id="GO:0030154">
    <property type="term" value="P:cell differentiation"/>
    <property type="evidence" value="ECO:0007669"/>
    <property type="project" value="UniProtKB-KW"/>
</dbReference>
<evidence type="ECO:0000256" key="4">
    <source>
        <dbReference type="ARBA" id="ARBA00023089"/>
    </source>
</evidence>
<dbReference type="PANTHER" id="PTHR31791:SF70">
    <property type="entry name" value="FRIGIDA-LIKE PROTEIN"/>
    <property type="match status" value="1"/>
</dbReference>
<protein>
    <recommendedName>
        <fullName evidence="5">FRIGIDA-like protein</fullName>
    </recommendedName>
</protein>
<evidence type="ECO:0000313" key="6">
    <source>
        <dbReference type="EMBL" id="PKI33648.1"/>
    </source>
</evidence>
<organism evidence="6 7">
    <name type="scientific">Punica granatum</name>
    <name type="common">Pomegranate</name>
    <dbReference type="NCBI Taxonomy" id="22663"/>
    <lineage>
        <taxon>Eukaryota</taxon>
        <taxon>Viridiplantae</taxon>
        <taxon>Streptophyta</taxon>
        <taxon>Embryophyta</taxon>
        <taxon>Tracheophyta</taxon>
        <taxon>Spermatophyta</taxon>
        <taxon>Magnoliopsida</taxon>
        <taxon>eudicotyledons</taxon>
        <taxon>Gunneridae</taxon>
        <taxon>Pentapetalae</taxon>
        <taxon>rosids</taxon>
        <taxon>malvids</taxon>
        <taxon>Myrtales</taxon>
        <taxon>Lythraceae</taxon>
        <taxon>Punica</taxon>
    </lineage>
</organism>
<evidence type="ECO:0000256" key="5">
    <source>
        <dbReference type="RuleBase" id="RU364012"/>
    </source>
</evidence>
<keyword evidence="2 5" id="KW-0217">Developmental protein</keyword>
<dbReference type="Pfam" id="PF07899">
    <property type="entry name" value="Frigida"/>
    <property type="match status" value="1"/>
</dbReference>
<dbReference type="OrthoDB" id="1166041at2759"/>
<dbReference type="InterPro" id="IPR012474">
    <property type="entry name" value="Frigida"/>
</dbReference>
<evidence type="ECO:0000256" key="1">
    <source>
        <dbReference type="ARBA" id="ARBA00008956"/>
    </source>
</evidence>
<dbReference type="GeneID" id="116190467"/>
<evidence type="ECO:0000256" key="2">
    <source>
        <dbReference type="ARBA" id="ARBA00022473"/>
    </source>
</evidence>
<dbReference type="SUPFAM" id="SSF57997">
    <property type="entry name" value="Tropomyosin"/>
    <property type="match status" value="1"/>
</dbReference>
<reference evidence="6 7" key="1">
    <citation type="submission" date="2017-11" db="EMBL/GenBank/DDBJ databases">
        <title>De-novo sequencing of pomegranate (Punica granatum L.) genome.</title>
        <authorList>
            <person name="Akparov Z."/>
            <person name="Amiraslanov A."/>
            <person name="Hajiyeva S."/>
            <person name="Abbasov M."/>
            <person name="Kaur K."/>
            <person name="Hamwieh A."/>
            <person name="Solovyev V."/>
            <person name="Salamov A."/>
            <person name="Braich B."/>
            <person name="Kosarev P."/>
            <person name="Mahmoud A."/>
            <person name="Hajiyev E."/>
            <person name="Babayeva S."/>
            <person name="Izzatullayeva V."/>
            <person name="Mammadov A."/>
            <person name="Mammadov A."/>
            <person name="Sharifova S."/>
            <person name="Ojaghi J."/>
            <person name="Eynullazada K."/>
            <person name="Bayramov B."/>
            <person name="Abdulazimova A."/>
            <person name="Shahmuradov I."/>
        </authorList>
    </citation>
    <scope>NUCLEOTIDE SEQUENCE [LARGE SCALE GENOMIC DNA]</scope>
    <source>
        <strain evidence="7">cv. AG2017</strain>
        <tissue evidence="6">Leaf</tissue>
    </source>
</reference>
<dbReference type="GO" id="GO:0009908">
    <property type="term" value="P:flower development"/>
    <property type="evidence" value="ECO:0007669"/>
    <property type="project" value="UniProtKB-KW"/>
</dbReference>
<dbReference type="Proteomes" id="UP000233551">
    <property type="component" value="Unassembled WGS sequence"/>
</dbReference>
<keyword evidence="7" id="KW-1185">Reference proteome</keyword>
<dbReference type="STRING" id="22663.A0A2I0HPM5"/>
<dbReference type="EMBL" id="PGOL01006492">
    <property type="protein sequence ID" value="PKI33648.1"/>
    <property type="molecule type" value="Genomic_DNA"/>
</dbReference>
<gene>
    <name evidence="6" type="ORF">CRG98_045963</name>
</gene>
<dbReference type="PANTHER" id="PTHR31791">
    <property type="entry name" value="FRIGIDA-LIKE PROTEIN 3-RELATED"/>
    <property type="match status" value="1"/>
</dbReference>
<dbReference type="AlphaFoldDB" id="A0A2I0HPM5"/>
<comment type="caution">
    <text evidence="6">The sequence shown here is derived from an EMBL/GenBank/DDBJ whole genome shotgun (WGS) entry which is preliminary data.</text>
</comment>
<accession>A0A2I0HPM5</accession>
<evidence type="ECO:0000256" key="3">
    <source>
        <dbReference type="ARBA" id="ARBA00022782"/>
    </source>
</evidence>
<sequence>MEKLSDDLGLALCKKDILRRTRDLVQSQANAVEEHFDSIVKAIGERLEQLRARERSVEERFAEVVSKESELEKKAKEFEREVLMREERLAQLERRLEDCSRECREEEDRLASATDYLAECLRETEFKKKELVSVRDSVEECRREFGMKKQDLDECARELNLKERELGSIKTLIDEYNEELTSKKKDLDAIRKSTIACSAEVDSKESELAVLGKSVKDLEVERPKEDKVESLQKCSRRDSEEIGLKKAELASLQKTIREVRGDLDLKERECRVLCTSIKNNNVELETKKKELESTMALLVAREGELKSREYQLEISQKELALARAERDGCRREIHLAKASFEERSRILEAKERKLQGQLMVLIIQHECLQSREKADVLVFQKELLDMMIQMSLDPAKLVLQAMQELDSSSSFDSGVTKRSCLLLLRCLGEASPVIKPQVKEAAMALAKQWKAQLAASSANYIFGVLALLRLIVVYELIPAFCPNELEDLVNSISDHVETNELRVLLGLSRPLPSPKVILLPQAEKKLKKLAQSSPKVDDGSRLQNIIKRMRMT</sequence>
<keyword evidence="3 5" id="KW-0221">Differentiation</keyword>
<comment type="similarity">
    <text evidence="1 5">Belongs to the Frigida family.</text>
</comment>
<name>A0A2I0HPM5_PUNGR</name>
<proteinExistence type="inferred from homology"/>
<evidence type="ECO:0000313" key="7">
    <source>
        <dbReference type="Proteomes" id="UP000233551"/>
    </source>
</evidence>